<dbReference type="EMBL" id="CP129013">
    <property type="protein sequence ID" value="WLR43259.1"/>
    <property type="molecule type" value="Genomic_DNA"/>
</dbReference>
<dbReference type="PANTHER" id="PTHR47197">
    <property type="entry name" value="PROTEIN NIRF"/>
    <property type="match status" value="1"/>
</dbReference>
<dbReference type="Gene3D" id="2.130.10.10">
    <property type="entry name" value="YVTN repeat-like/Quinoprotein amine dehydrogenase"/>
    <property type="match status" value="1"/>
</dbReference>
<organism evidence="1 2">
    <name type="scientific">Bacillus carboniphilus</name>
    <dbReference type="NCBI Taxonomy" id="86663"/>
    <lineage>
        <taxon>Bacteria</taxon>
        <taxon>Bacillati</taxon>
        <taxon>Bacillota</taxon>
        <taxon>Bacilli</taxon>
        <taxon>Bacillales</taxon>
        <taxon>Bacillaceae</taxon>
        <taxon>Bacillus</taxon>
    </lineage>
</organism>
<keyword evidence="2" id="KW-1185">Reference proteome</keyword>
<dbReference type="Proteomes" id="UP001197974">
    <property type="component" value="Chromosome"/>
</dbReference>
<proteinExistence type="predicted"/>
<reference evidence="1 2" key="1">
    <citation type="submission" date="2023-06" db="EMBL/GenBank/DDBJ databases">
        <title>Five Gram-positive bacteria isolated from mangrove sediments in Shenzhen, Guangdong, China.</title>
        <authorList>
            <person name="Yu S."/>
            <person name="Zheng W."/>
            <person name="Huang Y."/>
        </authorList>
    </citation>
    <scope>NUCLEOTIDE SEQUENCE [LARGE SCALE GENOMIC DNA]</scope>
    <source>
        <strain evidence="1 2">SaN35-3</strain>
    </source>
</reference>
<dbReference type="RefSeq" id="WP_226539750.1">
    <property type="nucleotide sequence ID" value="NZ_CP129013.1"/>
</dbReference>
<dbReference type="NCBIfam" id="TIGR02276">
    <property type="entry name" value="beta_rpt_yvtn"/>
    <property type="match status" value="1"/>
</dbReference>
<gene>
    <name evidence="1" type="ORF">LC087_03425</name>
</gene>
<sequence length="78" mass="8005">MTNFNGASVSVIDGNLFVITATVPTGAFPQSVTVNVDLNRIYVVNNGPGNVSVIDGMTNVVIATVTVGGSPQAITHFI</sequence>
<dbReference type="InterPro" id="IPR015943">
    <property type="entry name" value="WD40/YVTN_repeat-like_dom_sf"/>
</dbReference>
<accession>A0ABY9JWS9</accession>
<dbReference type="InterPro" id="IPR011048">
    <property type="entry name" value="Haem_d1_sf"/>
</dbReference>
<dbReference type="SUPFAM" id="SSF51004">
    <property type="entry name" value="C-terminal (heme d1) domain of cytochrome cd1-nitrite reductase"/>
    <property type="match status" value="1"/>
</dbReference>
<protein>
    <submittedName>
        <fullName evidence="1">Uncharacterized protein</fullName>
    </submittedName>
</protein>
<evidence type="ECO:0000313" key="1">
    <source>
        <dbReference type="EMBL" id="WLR43259.1"/>
    </source>
</evidence>
<name>A0ABY9JWS9_9BACI</name>
<dbReference type="PANTHER" id="PTHR47197:SF3">
    <property type="entry name" value="DIHYDRO-HEME D1 DEHYDROGENASE"/>
    <property type="match status" value="1"/>
</dbReference>
<dbReference type="InterPro" id="IPR051200">
    <property type="entry name" value="Host-pathogen_enzymatic-act"/>
</dbReference>
<evidence type="ECO:0000313" key="2">
    <source>
        <dbReference type="Proteomes" id="UP001197974"/>
    </source>
</evidence>
<dbReference type="InterPro" id="IPR011964">
    <property type="entry name" value="YVTN_b-propeller_repeat"/>
</dbReference>